<feature type="compositionally biased region" description="Low complexity" evidence="1">
    <location>
        <begin position="253"/>
        <end position="264"/>
    </location>
</feature>
<dbReference type="Proteomes" id="UP000241949">
    <property type="component" value="Segment"/>
</dbReference>
<name>A0A1C8V5Y8_9VIRU</name>
<feature type="transmembrane region" description="Helical" evidence="2">
    <location>
        <begin position="46"/>
        <end position="68"/>
    </location>
</feature>
<sequence length="264" mass="29793">MKPAPTFQNNRDRLVYLLAEYKLLIGGMLAGAAVLFAYYQPQLPTLPTWIPAIAVGWLVLAIPCYLVGAKIARWLRRRNWVEVHHVNAVEDTTEKYYVPPELWREKEIDGPDPYPVNGGSAWAVREYEYLEDIGQLRVKGVWLEGCQDTQLMTSKKQMQDIHGWLIDRAEELAAIRGRWSRGSVELQKKLVTADAEANERGQMIQKTAAKETFGDLIEDGEDPEDAPTIHDLTDAPDPTADAAVDYGQDEPADQQPQDPHLNDD</sequence>
<feature type="region of interest" description="Disordered" evidence="1">
    <location>
        <begin position="217"/>
        <end position="264"/>
    </location>
</feature>
<reference evidence="3" key="1">
    <citation type="journal article" date="2016" name="Virology">
        <title>Vesicle-like virion of Haloarcula hispanica pleomorphic virus 3 preserves high infectivity in saturated salt.</title>
        <authorList>
            <person name="Demina T.A."/>
            <person name="Atanasova N.S."/>
            <person name="Pietila M.K."/>
            <person name="Oksanen H.M."/>
            <person name="Bamford D.H."/>
        </authorList>
    </citation>
    <scope>NUCLEOTIDE SEQUENCE [LARGE SCALE GENOMIC DNA]</scope>
    <source>
        <strain evidence="3">A</strain>
    </source>
</reference>
<dbReference type="RefSeq" id="YP_009798568.1">
    <property type="nucleotide sequence ID" value="NC_047928.1"/>
</dbReference>
<feature type="transmembrane region" description="Helical" evidence="2">
    <location>
        <begin position="21"/>
        <end position="40"/>
    </location>
</feature>
<dbReference type="KEGG" id="vg:54989030"/>
<evidence type="ECO:0000313" key="4">
    <source>
        <dbReference type="Proteomes" id="UP000241949"/>
    </source>
</evidence>
<dbReference type="GeneID" id="54989030"/>
<organism evidence="3">
    <name type="scientific">Haloarcula hispanica pleomorphic virus 3</name>
    <dbReference type="NCBI Taxonomy" id="1879051"/>
    <lineage>
        <taxon>Viruses</taxon>
        <taxon>Monodnaviria</taxon>
        <taxon>Trapavirae</taxon>
        <taxon>Saleviricota</taxon>
        <taxon>Huolimaviricetes</taxon>
        <taxon>Haloruvirales</taxon>
        <taxon>Pleolipoviridae</taxon>
        <taxon>Betapleolipovirus</taxon>
        <taxon>Betapleolipovirus thailandense</taxon>
        <taxon>Betapleolipovirus HHPV3</taxon>
    </lineage>
</organism>
<accession>A0A1C8V5Y8</accession>
<evidence type="ECO:0000256" key="2">
    <source>
        <dbReference type="SAM" id="Phobius"/>
    </source>
</evidence>
<dbReference type="EMBL" id="KX344510">
    <property type="protein sequence ID" value="ANW09666.1"/>
    <property type="molecule type" value="Genomic_DNA"/>
</dbReference>
<keyword evidence="2" id="KW-0472">Membrane</keyword>
<evidence type="ECO:0000256" key="1">
    <source>
        <dbReference type="SAM" id="MobiDB-lite"/>
    </source>
</evidence>
<keyword evidence="2" id="KW-1133">Transmembrane helix</keyword>
<keyword evidence="4" id="KW-1185">Reference proteome</keyword>
<evidence type="ECO:0000313" key="3">
    <source>
        <dbReference type="EMBL" id="ANW09666.1"/>
    </source>
</evidence>
<keyword evidence="2" id="KW-0812">Transmembrane</keyword>
<protein>
    <submittedName>
        <fullName evidence="3">Uncharacterized protein</fullName>
    </submittedName>
</protein>
<proteinExistence type="predicted"/>